<evidence type="ECO:0000313" key="3">
    <source>
        <dbReference type="Proteomes" id="UP000315971"/>
    </source>
</evidence>
<reference evidence="2 3" key="1">
    <citation type="submission" date="2017-05" db="EMBL/GenBank/DDBJ databases">
        <authorList>
            <person name="Varghese N."/>
            <person name="Submissions S."/>
        </authorList>
    </citation>
    <scope>NUCLEOTIDE SEQUENCE [LARGE SCALE GENOMIC DNA]</scope>
    <source>
        <strain evidence="2 3">DSM 21342</strain>
    </source>
</reference>
<accession>A0A521BGS1</accession>
<sequence length="54" mass="6178">MYDWANSVYALTITSAIFPVYYANITSTNGTFLYGYIEVITGVCVVPYYFLQLF</sequence>
<organism evidence="2 3">
    <name type="scientific">Solitalea koreensis</name>
    <dbReference type="NCBI Taxonomy" id="543615"/>
    <lineage>
        <taxon>Bacteria</taxon>
        <taxon>Pseudomonadati</taxon>
        <taxon>Bacteroidota</taxon>
        <taxon>Sphingobacteriia</taxon>
        <taxon>Sphingobacteriales</taxon>
        <taxon>Sphingobacteriaceae</taxon>
        <taxon>Solitalea</taxon>
    </lineage>
</organism>
<feature type="transmembrane region" description="Helical" evidence="1">
    <location>
        <begin position="31"/>
        <end position="51"/>
    </location>
</feature>
<evidence type="ECO:0000256" key="1">
    <source>
        <dbReference type="SAM" id="Phobius"/>
    </source>
</evidence>
<keyword evidence="3" id="KW-1185">Reference proteome</keyword>
<keyword evidence="1" id="KW-0472">Membrane</keyword>
<name>A0A521BGS1_9SPHI</name>
<protein>
    <submittedName>
        <fullName evidence="2">Uncharacterized protein</fullName>
    </submittedName>
</protein>
<proteinExistence type="predicted"/>
<feature type="transmembrane region" description="Helical" evidence="1">
    <location>
        <begin position="7"/>
        <end position="25"/>
    </location>
</feature>
<keyword evidence="1" id="KW-0812">Transmembrane</keyword>
<keyword evidence="1" id="KW-1133">Transmembrane helix</keyword>
<dbReference type="Proteomes" id="UP000315971">
    <property type="component" value="Unassembled WGS sequence"/>
</dbReference>
<dbReference type="AlphaFoldDB" id="A0A521BGS1"/>
<gene>
    <name evidence="2" type="ORF">SAMN06265350_102191</name>
</gene>
<evidence type="ECO:0000313" key="2">
    <source>
        <dbReference type="EMBL" id="SMO46308.1"/>
    </source>
</evidence>
<dbReference type="EMBL" id="FXSZ01000002">
    <property type="protein sequence ID" value="SMO46308.1"/>
    <property type="molecule type" value="Genomic_DNA"/>
</dbReference>